<evidence type="ECO:0000256" key="6">
    <source>
        <dbReference type="SAM" id="Phobius"/>
    </source>
</evidence>
<evidence type="ECO:0000256" key="2">
    <source>
        <dbReference type="ARBA" id="ARBA00022475"/>
    </source>
</evidence>
<evidence type="ECO:0000256" key="3">
    <source>
        <dbReference type="ARBA" id="ARBA00022692"/>
    </source>
</evidence>
<feature type="transmembrane region" description="Helical" evidence="6">
    <location>
        <begin position="177"/>
        <end position="202"/>
    </location>
</feature>
<keyword evidence="5 6" id="KW-0472">Membrane</keyword>
<protein>
    <submittedName>
        <fullName evidence="7">Membrane protein</fullName>
    </submittedName>
</protein>
<evidence type="ECO:0000313" key="7">
    <source>
        <dbReference type="EMBL" id="CUX00645.1"/>
    </source>
</evidence>
<name>A0A9W5F2S2_9HYPH</name>
<gene>
    <name evidence="7" type="ORF">AGR2A_Lc90072</name>
</gene>
<evidence type="ECO:0000256" key="1">
    <source>
        <dbReference type="ARBA" id="ARBA00004651"/>
    </source>
</evidence>
<reference evidence="7 8" key="1">
    <citation type="submission" date="2016-01" db="EMBL/GenBank/DDBJ databases">
        <authorList>
            <person name="Regsiter A."/>
            <person name="william w."/>
        </authorList>
    </citation>
    <scope>NUCLEOTIDE SEQUENCE [LARGE SCALE GENOMIC DNA]</scope>
    <source>
        <strain evidence="7 8">CFBP 5494</strain>
    </source>
</reference>
<dbReference type="AlphaFoldDB" id="A0A9W5F2S2"/>
<feature type="transmembrane region" description="Helical" evidence="6">
    <location>
        <begin position="147"/>
        <end position="165"/>
    </location>
</feature>
<dbReference type="Pfam" id="PF09678">
    <property type="entry name" value="Caa3_CtaG"/>
    <property type="match status" value="1"/>
</dbReference>
<keyword evidence="2" id="KW-1003">Cell membrane</keyword>
<comment type="caution">
    <text evidence="7">The sequence shown here is derived from an EMBL/GenBank/DDBJ whole genome shotgun (WGS) entry which is preliminary data.</text>
</comment>
<feature type="transmembrane region" description="Helical" evidence="6">
    <location>
        <begin position="60"/>
        <end position="80"/>
    </location>
</feature>
<feature type="transmembrane region" description="Helical" evidence="6">
    <location>
        <begin position="222"/>
        <end position="243"/>
    </location>
</feature>
<keyword evidence="3 6" id="KW-0812">Transmembrane</keyword>
<organism evidence="7 8">
    <name type="scientific">Agrobacterium genomosp. 2 str. CFBP 5494</name>
    <dbReference type="NCBI Taxonomy" id="1183436"/>
    <lineage>
        <taxon>Bacteria</taxon>
        <taxon>Pseudomonadati</taxon>
        <taxon>Pseudomonadota</taxon>
        <taxon>Alphaproteobacteria</taxon>
        <taxon>Hyphomicrobiales</taxon>
        <taxon>Rhizobiaceae</taxon>
        <taxon>Rhizobium/Agrobacterium group</taxon>
        <taxon>Agrobacterium</taxon>
        <taxon>Agrobacterium tumefaciens complex</taxon>
    </lineage>
</organism>
<dbReference type="Proteomes" id="UP000191933">
    <property type="component" value="Unassembled WGS sequence"/>
</dbReference>
<dbReference type="EMBL" id="FBVY01000038">
    <property type="protein sequence ID" value="CUX00645.1"/>
    <property type="molecule type" value="Genomic_DNA"/>
</dbReference>
<dbReference type="InterPro" id="IPR019108">
    <property type="entry name" value="Caa3_assmbl_CtaG-rel"/>
</dbReference>
<feature type="transmembrane region" description="Helical" evidence="6">
    <location>
        <begin position="116"/>
        <end position="135"/>
    </location>
</feature>
<proteinExistence type="predicted"/>
<keyword evidence="4 6" id="KW-1133">Transmembrane helix</keyword>
<evidence type="ECO:0000256" key="5">
    <source>
        <dbReference type="ARBA" id="ARBA00023136"/>
    </source>
</evidence>
<accession>A0A9W5F2S2</accession>
<dbReference type="GO" id="GO:0005886">
    <property type="term" value="C:plasma membrane"/>
    <property type="evidence" value="ECO:0007669"/>
    <property type="project" value="UniProtKB-SubCell"/>
</dbReference>
<feature type="transmembrane region" description="Helical" evidence="6">
    <location>
        <begin position="27"/>
        <end position="48"/>
    </location>
</feature>
<feature type="transmembrane region" description="Helical" evidence="6">
    <location>
        <begin position="86"/>
        <end position="104"/>
    </location>
</feature>
<comment type="subcellular location">
    <subcellularLocation>
        <location evidence="1">Cell membrane</location>
        <topology evidence="1">Multi-pass membrane protein</topology>
    </subcellularLocation>
</comment>
<sequence>MTWGLETLSETTVPYCGPAPDFTDLAYAWNLDPVLIAMIALATVLLFGTATRQGPFLQRSAIICILVVAFVSPLCALTTALFSARVFHHFILIAVLAPLLALNLEGRLPRLPWRLPVLPEIPFLAHTIVYWAWHLPPGYSFALSNSLAYWGMQLALIVTAVWLWRTMLVSAGPGRRIALALATMAQMGFLAAILTFAPYPLFAEHLLTTESYGMTALEDQQLSGLIMWTFGLVPYLVVALSSIRTMLQMTAWRGVQ</sequence>
<evidence type="ECO:0000256" key="4">
    <source>
        <dbReference type="ARBA" id="ARBA00022989"/>
    </source>
</evidence>
<evidence type="ECO:0000313" key="8">
    <source>
        <dbReference type="Proteomes" id="UP000191933"/>
    </source>
</evidence>
<keyword evidence="8" id="KW-1185">Reference proteome</keyword>